<feature type="signal peptide" evidence="1">
    <location>
        <begin position="1"/>
        <end position="22"/>
    </location>
</feature>
<keyword evidence="3" id="KW-1185">Reference proteome</keyword>
<evidence type="ECO:0000313" key="3">
    <source>
        <dbReference type="Proteomes" id="UP000228930"/>
    </source>
</evidence>
<gene>
    <name evidence="2" type="ORF">TSA1_24890</name>
</gene>
<dbReference type="RefSeq" id="WP_245448411.1">
    <property type="nucleotide sequence ID" value="NZ_LFJC01000003.1"/>
</dbReference>
<accession>A0A2M6UNW9</accession>
<name>A0A2M6UNW9_9BRAD</name>
<dbReference type="AlphaFoldDB" id="A0A2M6UNW9"/>
<comment type="caution">
    <text evidence="2">The sequence shown here is derived from an EMBL/GenBank/DDBJ whole genome shotgun (WGS) entry which is preliminary data.</text>
</comment>
<dbReference type="Proteomes" id="UP000228930">
    <property type="component" value="Unassembled WGS sequence"/>
</dbReference>
<dbReference type="EMBL" id="LFJC01000003">
    <property type="protein sequence ID" value="PIT06293.1"/>
    <property type="molecule type" value="Genomic_DNA"/>
</dbReference>
<reference evidence="2 3" key="1">
    <citation type="submission" date="2015-06" db="EMBL/GenBank/DDBJ databases">
        <title>Comparative genome analysis of nirS-carrying Bradyrhizobium sp. strains.</title>
        <authorList>
            <person name="Ishii S."/>
            <person name="Jang J."/>
            <person name="Nishizawa T."/>
            <person name="Senoo K."/>
        </authorList>
    </citation>
    <scope>NUCLEOTIDE SEQUENCE [LARGE SCALE GENOMIC DNA]</scope>
    <source>
        <strain evidence="2 3">TSA1</strain>
    </source>
</reference>
<keyword evidence="1" id="KW-0732">Signal</keyword>
<protein>
    <submittedName>
        <fullName evidence="2">Uncharacterized protein</fullName>
    </submittedName>
</protein>
<evidence type="ECO:0000313" key="2">
    <source>
        <dbReference type="EMBL" id="PIT06293.1"/>
    </source>
</evidence>
<sequence>MSRLLCLFVAVILSLLPAVAPAEPVQKRPKQAWHGYGFLPGYRQPLSNSIPLYKQKDAMRRLARNDRRHWYIDPVPQYYRWDGEWHYFGRPGFNGGRYNGGSYGPCWTRTPIGAVWNCG</sequence>
<organism evidence="2 3">
    <name type="scientific">Bradyrhizobium nitroreducens</name>
    <dbReference type="NCBI Taxonomy" id="709803"/>
    <lineage>
        <taxon>Bacteria</taxon>
        <taxon>Pseudomonadati</taxon>
        <taxon>Pseudomonadota</taxon>
        <taxon>Alphaproteobacteria</taxon>
        <taxon>Hyphomicrobiales</taxon>
        <taxon>Nitrobacteraceae</taxon>
        <taxon>Bradyrhizobium</taxon>
    </lineage>
</organism>
<feature type="chain" id="PRO_5014973510" evidence="1">
    <location>
        <begin position="23"/>
        <end position="119"/>
    </location>
</feature>
<evidence type="ECO:0000256" key="1">
    <source>
        <dbReference type="SAM" id="SignalP"/>
    </source>
</evidence>
<proteinExistence type="predicted"/>